<name>A0ABD5REC7_9EURY</name>
<evidence type="ECO:0000313" key="1">
    <source>
        <dbReference type="EMBL" id="MFC5368390.1"/>
    </source>
</evidence>
<protein>
    <recommendedName>
        <fullName evidence="3">Outer membrane lipoprotein-sorting protein</fullName>
    </recommendedName>
</protein>
<proteinExistence type="predicted"/>
<reference evidence="1 2" key="1">
    <citation type="journal article" date="2019" name="Int. J. Syst. Evol. Microbiol.">
        <title>The Global Catalogue of Microorganisms (GCM) 10K type strain sequencing project: providing services to taxonomists for standard genome sequencing and annotation.</title>
        <authorList>
            <consortium name="The Broad Institute Genomics Platform"/>
            <consortium name="The Broad Institute Genome Sequencing Center for Infectious Disease"/>
            <person name="Wu L."/>
            <person name="Ma J."/>
        </authorList>
    </citation>
    <scope>NUCLEOTIDE SEQUENCE [LARGE SCALE GENOMIC DNA]</scope>
    <source>
        <strain evidence="1 2">CGMCC 1.12237</strain>
    </source>
</reference>
<dbReference type="AlphaFoldDB" id="A0ABD5REC7"/>
<gene>
    <name evidence="1" type="ORF">ACFPJ5_15780</name>
</gene>
<dbReference type="RefSeq" id="WP_227230668.1">
    <property type="nucleotide sequence ID" value="NZ_JAJCVJ010000002.1"/>
</dbReference>
<sequence>MTALPRPTARTRLVLAFAALAALVALSGCSAAGSLSLDPMESDAQIGEEATRDLSRIGGPDVEGTETRDALARLTSEESVVIDNRTRPPVDPDRPVLMDGAVYDLNWTVAAEREVPSATLEVDYNATDTDAETVRFENLPPADQRALDGLLRETSRRVEGPEIGGSVIYDRPEESVLLGTETLVVRDGQEYLVTAERAGTQTVSDYRYTATRLGSASEYGASLRTEYAFDLGTVSPDERSILRKATGDDYYAESDSDEAFGRLAERFRAHEGVVEREVSGEWLVRWDGQLYYADLRYGGFVN</sequence>
<evidence type="ECO:0000313" key="2">
    <source>
        <dbReference type="Proteomes" id="UP001596201"/>
    </source>
</evidence>
<dbReference type="EMBL" id="JBHSKX010000002">
    <property type="protein sequence ID" value="MFC5368390.1"/>
    <property type="molecule type" value="Genomic_DNA"/>
</dbReference>
<organism evidence="1 2">
    <name type="scientific">Salinirubrum litoreum</name>
    <dbReference type="NCBI Taxonomy" id="1126234"/>
    <lineage>
        <taxon>Archaea</taxon>
        <taxon>Methanobacteriati</taxon>
        <taxon>Methanobacteriota</taxon>
        <taxon>Stenosarchaea group</taxon>
        <taxon>Halobacteria</taxon>
        <taxon>Halobacteriales</taxon>
        <taxon>Haloferacaceae</taxon>
        <taxon>Salinirubrum</taxon>
    </lineage>
</organism>
<evidence type="ECO:0008006" key="3">
    <source>
        <dbReference type="Google" id="ProtNLM"/>
    </source>
</evidence>
<keyword evidence="2" id="KW-1185">Reference proteome</keyword>
<comment type="caution">
    <text evidence="1">The sequence shown here is derived from an EMBL/GenBank/DDBJ whole genome shotgun (WGS) entry which is preliminary data.</text>
</comment>
<accession>A0ABD5REC7</accession>
<dbReference type="PROSITE" id="PS51257">
    <property type="entry name" value="PROKAR_LIPOPROTEIN"/>
    <property type="match status" value="1"/>
</dbReference>
<dbReference type="Proteomes" id="UP001596201">
    <property type="component" value="Unassembled WGS sequence"/>
</dbReference>